<dbReference type="Gramene" id="OBART01G28130.4">
    <property type="protein sequence ID" value="OBART01G28130.4"/>
    <property type="gene ID" value="OBART01G28130"/>
</dbReference>
<dbReference type="Pfam" id="PF00888">
    <property type="entry name" value="Cullin"/>
    <property type="match status" value="1"/>
</dbReference>
<evidence type="ECO:0000256" key="1">
    <source>
        <dbReference type="ARBA" id="ARBA00006019"/>
    </source>
</evidence>
<dbReference type="GO" id="GO:0031625">
    <property type="term" value="F:ubiquitin protein ligase binding"/>
    <property type="evidence" value="ECO:0007669"/>
    <property type="project" value="InterPro"/>
</dbReference>
<sequence>MTRTAIARPPPMDIEDGWRRLAAGFEKLLRILDGEEMLSFSGAEYSELLQITYKLCYESPAGHAAEMYDRWDKTIRHHIVYQVLPSLQDMQGEPLLKNFVHHWENHKVLMKWLKSVCMYLRLAFTNQRSLPPIMDIALNLFKNVIEEDRAGKVMDCNLIKMTLSV</sequence>
<keyword evidence="4" id="KW-1185">Reference proteome</keyword>
<reference evidence="3" key="1">
    <citation type="journal article" date="2009" name="Rice">
        <title>De Novo Next Generation Sequencing of Plant Genomes.</title>
        <authorList>
            <person name="Rounsley S."/>
            <person name="Marri P.R."/>
            <person name="Yu Y."/>
            <person name="He R."/>
            <person name="Sisneros N."/>
            <person name="Goicoechea J.L."/>
            <person name="Lee S.J."/>
            <person name="Angelova A."/>
            <person name="Kudrna D."/>
            <person name="Luo M."/>
            <person name="Affourtit J."/>
            <person name="Desany B."/>
            <person name="Knight J."/>
            <person name="Niazi F."/>
            <person name="Egholm M."/>
            <person name="Wing R.A."/>
        </authorList>
    </citation>
    <scope>NUCLEOTIDE SEQUENCE [LARGE SCALE GENOMIC DNA]</scope>
    <source>
        <strain evidence="3">cv. IRGC 105608</strain>
    </source>
</reference>
<evidence type="ECO:0000313" key="3">
    <source>
        <dbReference type="EnsemblPlants" id="OBART01G28130.4"/>
    </source>
</evidence>
<dbReference type="Proteomes" id="UP000026960">
    <property type="component" value="Chromosome 1"/>
</dbReference>
<proteinExistence type="inferred from homology"/>
<organism evidence="3">
    <name type="scientific">Oryza barthii</name>
    <dbReference type="NCBI Taxonomy" id="65489"/>
    <lineage>
        <taxon>Eukaryota</taxon>
        <taxon>Viridiplantae</taxon>
        <taxon>Streptophyta</taxon>
        <taxon>Embryophyta</taxon>
        <taxon>Tracheophyta</taxon>
        <taxon>Spermatophyta</taxon>
        <taxon>Magnoliopsida</taxon>
        <taxon>Liliopsida</taxon>
        <taxon>Poales</taxon>
        <taxon>Poaceae</taxon>
        <taxon>BOP clade</taxon>
        <taxon>Oryzoideae</taxon>
        <taxon>Oryzeae</taxon>
        <taxon>Oryzinae</taxon>
        <taxon>Oryza</taxon>
    </lineage>
</organism>
<dbReference type="Gene3D" id="1.20.1310.10">
    <property type="entry name" value="Cullin Repeats"/>
    <property type="match status" value="1"/>
</dbReference>
<dbReference type="InterPro" id="IPR001373">
    <property type="entry name" value="Cullin_N"/>
</dbReference>
<dbReference type="InterPro" id="IPR045093">
    <property type="entry name" value="Cullin"/>
</dbReference>
<evidence type="ECO:0000313" key="4">
    <source>
        <dbReference type="Proteomes" id="UP000026960"/>
    </source>
</evidence>
<accession>A0A0D3ET26</accession>
<name>A0A0D3ET26_9ORYZ</name>
<dbReference type="EnsemblPlants" id="OBART01G28130.4">
    <property type="protein sequence ID" value="OBART01G28130.4"/>
    <property type="gene ID" value="OBART01G28130"/>
</dbReference>
<reference evidence="3" key="2">
    <citation type="submission" date="2015-03" db="UniProtKB">
        <authorList>
            <consortium name="EnsemblPlants"/>
        </authorList>
    </citation>
    <scope>IDENTIFICATION</scope>
</reference>
<dbReference type="InterPro" id="IPR016159">
    <property type="entry name" value="Cullin_repeat-like_dom_sf"/>
</dbReference>
<protein>
    <recommendedName>
        <fullName evidence="2">Cullin N-terminal domain-containing protein</fullName>
    </recommendedName>
</protein>
<dbReference type="AlphaFoldDB" id="A0A0D3ET26"/>
<dbReference type="PANTHER" id="PTHR11932">
    <property type="entry name" value="CULLIN"/>
    <property type="match status" value="1"/>
</dbReference>
<feature type="domain" description="Cullin N-terminal" evidence="2">
    <location>
        <begin position="39"/>
        <end position="154"/>
    </location>
</feature>
<dbReference type="HOGENOM" id="CLU_004747_2_3_1"/>
<comment type="similarity">
    <text evidence="1">Belongs to the cullin family.</text>
</comment>
<dbReference type="SUPFAM" id="SSF74788">
    <property type="entry name" value="Cullin repeat-like"/>
    <property type="match status" value="1"/>
</dbReference>
<dbReference type="GO" id="GO:0006511">
    <property type="term" value="P:ubiquitin-dependent protein catabolic process"/>
    <property type="evidence" value="ECO:0007669"/>
    <property type="project" value="InterPro"/>
</dbReference>
<evidence type="ECO:0000259" key="2">
    <source>
        <dbReference type="Pfam" id="PF00888"/>
    </source>
</evidence>